<proteinExistence type="predicted"/>
<dbReference type="AlphaFoldDB" id="A0AA39MB36"/>
<dbReference type="Gene3D" id="1.20.1070.10">
    <property type="entry name" value="Rhodopsin 7-helix transmembrane proteins"/>
    <property type="match status" value="1"/>
</dbReference>
<feature type="transmembrane region" description="Helical" evidence="1">
    <location>
        <begin position="212"/>
        <end position="236"/>
    </location>
</feature>
<accession>A0AA39MB36</accession>
<comment type="caution">
    <text evidence="2">The sequence shown here is derived from an EMBL/GenBank/DDBJ whole genome shotgun (WGS) entry which is preliminary data.</text>
</comment>
<feature type="transmembrane region" description="Helical" evidence="1">
    <location>
        <begin position="43"/>
        <end position="68"/>
    </location>
</feature>
<sequence>MGITTTVITRAATISIGLLAAILNCRLIVCYRKYHNTEITQLSTVFLTLFAHILYNISTAVNTAYSLIGMFQEVWSPPAVFWMGAAMFASAFTVVVCNCCITLDRIIAMRRPVRYAHQYSRYCQLATGVLMISSFAVIFGCHTLGYKDTTNATKPREPALNFVLSVDIAQLFLTSKTSLCVVNFVLTLLFVREIYVFLKRTQNTEVHKNIKAANQVVVVQVLAEVILVVVPESIVIPTEYLGVRLSAIMGPFIIPMCMTYTLICAVLMTAKLRKRKAAVTVSVVTAKTC</sequence>
<evidence type="ECO:0000256" key="1">
    <source>
        <dbReference type="SAM" id="Phobius"/>
    </source>
</evidence>
<name>A0AA39MB36_9BILA</name>
<keyword evidence="3" id="KW-1185">Reference proteome</keyword>
<feature type="transmembrane region" description="Helical" evidence="1">
    <location>
        <begin position="248"/>
        <end position="268"/>
    </location>
</feature>
<dbReference type="Proteomes" id="UP001175271">
    <property type="component" value="Unassembled WGS sequence"/>
</dbReference>
<gene>
    <name evidence="2" type="ORF">QR680_010099</name>
</gene>
<feature type="transmembrane region" description="Helical" evidence="1">
    <location>
        <begin position="122"/>
        <end position="145"/>
    </location>
</feature>
<feature type="transmembrane region" description="Helical" evidence="1">
    <location>
        <begin position="168"/>
        <end position="191"/>
    </location>
</feature>
<feature type="transmembrane region" description="Helical" evidence="1">
    <location>
        <begin position="80"/>
        <end position="101"/>
    </location>
</feature>
<reference evidence="2" key="1">
    <citation type="submission" date="2023-06" db="EMBL/GenBank/DDBJ databases">
        <title>Genomic analysis of the entomopathogenic nematode Steinernema hermaphroditum.</title>
        <authorList>
            <person name="Schwarz E.M."/>
            <person name="Heppert J.K."/>
            <person name="Baniya A."/>
            <person name="Schwartz H.T."/>
            <person name="Tan C.-H."/>
            <person name="Antoshechkin I."/>
            <person name="Sternberg P.W."/>
            <person name="Goodrich-Blair H."/>
            <person name="Dillman A.R."/>
        </authorList>
    </citation>
    <scope>NUCLEOTIDE SEQUENCE</scope>
    <source>
        <strain evidence="2">PS9179</strain>
        <tissue evidence="2">Whole animal</tissue>
    </source>
</reference>
<evidence type="ECO:0000313" key="2">
    <source>
        <dbReference type="EMBL" id="KAK0427174.1"/>
    </source>
</evidence>
<keyword evidence="1" id="KW-0472">Membrane</keyword>
<feature type="transmembrane region" description="Helical" evidence="1">
    <location>
        <begin position="12"/>
        <end position="31"/>
    </location>
</feature>
<keyword evidence="1" id="KW-1133">Transmembrane helix</keyword>
<evidence type="ECO:0000313" key="3">
    <source>
        <dbReference type="Proteomes" id="UP001175271"/>
    </source>
</evidence>
<organism evidence="2 3">
    <name type="scientific">Steinernema hermaphroditum</name>
    <dbReference type="NCBI Taxonomy" id="289476"/>
    <lineage>
        <taxon>Eukaryota</taxon>
        <taxon>Metazoa</taxon>
        <taxon>Ecdysozoa</taxon>
        <taxon>Nematoda</taxon>
        <taxon>Chromadorea</taxon>
        <taxon>Rhabditida</taxon>
        <taxon>Tylenchina</taxon>
        <taxon>Panagrolaimomorpha</taxon>
        <taxon>Strongyloidoidea</taxon>
        <taxon>Steinernematidae</taxon>
        <taxon>Steinernema</taxon>
    </lineage>
</organism>
<keyword evidence="1" id="KW-0812">Transmembrane</keyword>
<dbReference type="SUPFAM" id="SSF81321">
    <property type="entry name" value="Family A G protein-coupled receptor-like"/>
    <property type="match status" value="1"/>
</dbReference>
<evidence type="ECO:0008006" key="4">
    <source>
        <dbReference type="Google" id="ProtNLM"/>
    </source>
</evidence>
<dbReference type="EMBL" id="JAUCMV010000001">
    <property type="protein sequence ID" value="KAK0427174.1"/>
    <property type="molecule type" value="Genomic_DNA"/>
</dbReference>
<protein>
    <recommendedName>
        <fullName evidence="4">G-protein coupled receptors family 1 profile domain-containing protein</fullName>
    </recommendedName>
</protein>